<feature type="domain" description="Peptidase C58 YopT-type" evidence="4">
    <location>
        <begin position="135"/>
        <end position="191"/>
    </location>
</feature>
<keyword evidence="3" id="KW-0788">Thiol protease</keyword>
<accession>A0A9X9XJ94</accession>
<keyword evidence="1" id="KW-0645">Protease</keyword>
<sequence>MNWDSVQRTARDAGYIVYAMDQSQTDAMTMPGPWGNAYSGYCMGMAVRWIWLRYQGRDFPYNSSTKVYAETDWRATAIQNIYEDEDKSNYAEHWEKSTGAYHMTISEGLQLTRMNRPSGAFVNLMLTRSEGCYGISLKREGGGHAIAAQNEGGKTFRLFDANYGHFVASGADTFKDFLDWYFQATGYEERYKKATFICGVNAPQ</sequence>
<organism evidence="5 6">
    <name type="scientific">Neoroseomonas eburnea</name>
    <dbReference type="NCBI Taxonomy" id="1346889"/>
    <lineage>
        <taxon>Bacteria</taxon>
        <taxon>Pseudomonadati</taxon>
        <taxon>Pseudomonadota</taxon>
        <taxon>Alphaproteobacteria</taxon>
        <taxon>Acetobacterales</taxon>
        <taxon>Acetobacteraceae</taxon>
        <taxon>Neoroseomonas</taxon>
    </lineage>
</organism>
<dbReference type="Pfam" id="PF03543">
    <property type="entry name" value="Peptidase_C58"/>
    <property type="match status" value="1"/>
</dbReference>
<evidence type="ECO:0000313" key="5">
    <source>
        <dbReference type="EMBL" id="MBR0683780.1"/>
    </source>
</evidence>
<name>A0A9X9XJ94_9PROT</name>
<dbReference type="Proteomes" id="UP001138709">
    <property type="component" value="Unassembled WGS sequence"/>
</dbReference>
<dbReference type="InterPro" id="IPR038765">
    <property type="entry name" value="Papain-like_cys_pep_sf"/>
</dbReference>
<evidence type="ECO:0000259" key="4">
    <source>
        <dbReference type="Pfam" id="PF03543"/>
    </source>
</evidence>
<comment type="caution">
    <text evidence="5">The sequence shown here is derived from an EMBL/GenBank/DDBJ whole genome shotgun (WGS) entry which is preliminary data.</text>
</comment>
<evidence type="ECO:0000313" key="6">
    <source>
        <dbReference type="Proteomes" id="UP001138709"/>
    </source>
</evidence>
<dbReference type="GO" id="GO:0006508">
    <property type="term" value="P:proteolysis"/>
    <property type="evidence" value="ECO:0007669"/>
    <property type="project" value="UniProtKB-KW"/>
</dbReference>
<proteinExistence type="predicted"/>
<keyword evidence="2" id="KW-0378">Hydrolase</keyword>
<protein>
    <recommendedName>
        <fullName evidence="4">Peptidase C58 YopT-type domain-containing protein</fullName>
    </recommendedName>
</protein>
<reference evidence="5" key="1">
    <citation type="submission" date="2020-01" db="EMBL/GenBank/DDBJ databases">
        <authorList>
            <person name="Rat A."/>
        </authorList>
    </citation>
    <scope>NUCLEOTIDE SEQUENCE</scope>
    <source>
        <strain evidence="5">LMG 31228</strain>
    </source>
</reference>
<dbReference type="InterPro" id="IPR006473">
    <property type="entry name" value="Peptidase_C58_Yopt"/>
</dbReference>
<evidence type="ECO:0000256" key="3">
    <source>
        <dbReference type="ARBA" id="ARBA00022807"/>
    </source>
</evidence>
<evidence type="ECO:0000256" key="1">
    <source>
        <dbReference type="ARBA" id="ARBA00022670"/>
    </source>
</evidence>
<dbReference type="SUPFAM" id="SSF54001">
    <property type="entry name" value="Cysteine proteinases"/>
    <property type="match status" value="1"/>
</dbReference>
<dbReference type="EMBL" id="JAAEDL010000041">
    <property type="protein sequence ID" value="MBR0683780.1"/>
    <property type="molecule type" value="Genomic_DNA"/>
</dbReference>
<gene>
    <name evidence="5" type="ORF">GXW74_25105</name>
</gene>
<evidence type="ECO:0000256" key="2">
    <source>
        <dbReference type="ARBA" id="ARBA00022801"/>
    </source>
</evidence>
<dbReference type="Gene3D" id="3.90.70.20">
    <property type="match status" value="1"/>
</dbReference>
<reference evidence="5" key="2">
    <citation type="journal article" date="2021" name="Syst. Appl. Microbiol.">
        <title>Roseomonas hellenica sp. nov., isolated from roots of wild-growing Alkanna tinctoria.</title>
        <authorList>
            <person name="Rat A."/>
            <person name="Naranjo H.D."/>
            <person name="Lebbe L."/>
            <person name="Cnockaert M."/>
            <person name="Krigas N."/>
            <person name="Grigoriadou K."/>
            <person name="Maloupa E."/>
            <person name="Willems A."/>
        </authorList>
    </citation>
    <scope>NUCLEOTIDE SEQUENCE</scope>
    <source>
        <strain evidence="5">LMG 31228</strain>
    </source>
</reference>
<dbReference type="AlphaFoldDB" id="A0A9X9XJ94"/>
<dbReference type="GO" id="GO:0004197">
    <property type="term" value="F:cysteine-type endopeptidase activity"/>
    <property type="evidence" value="ECO:0007669"/>
    <property type="project" value="InterPro"/>
</dbReference>
<dbReference type="RefSeq" id="WP_211849343.1">
    <property type="nucleotide sequence ID" value="NZ_JAAEDL010000041.1"/>
</dbReference>
<keyword evidence="6" id="KW-1185">Reference proteome</keyword>